<evidence type="ECO:0000256" key="1">
    <source>
        <dbReference type="SAM" id="MobiDB-lite"/>
    </source>
</evidence>
<gene>
    <name evidence="2" type="ORF">CgunFtcFv8_021276</name>
</gene>
<protein>
    <submittedName>
        <fullName evidence="2">Uncharacterized protein</fullName>
    </submittedName>
</protein>
<name>A0AAN8ESZ8_CHAGU</name>
<sequence length="98" mass="10678">MAPMAPRDTSPKPPSPGDSSRGGLELGVSPVGLGVWARLSGERMPRSDPRPRLHSRPPPEDFPPSDRWGLGVWFMMGVLVVWRIKDGGVQQSIILSSH</sequence>
<dbReference type="EMBL" id="JAURVH010001513">
    <property type="protein sequence ID" value="KAK5935968.1"/>
    <property type="molecule type" value="Genomic_DNA"/>
</dbReference>
<keyword evidence="3" id="KW-1185">Reference proteome</keyword>
<accession>A0AAN8ESZ8</accession>
<evidence type="ECO:0000313" key="2">
    <source>
        <dbReference type="EMBL" id="KAK5935968.1"/>
    </source>
</evidence>
<comment type="caution">
    <text evidence="2">The sequence shown here is derived from an EMBL/GenBank/DDBJ whole genome shotgun (WGS) entry which is preliminary data.</text>
</comment>
<dbReference type="Proteomes" id="UP001331515">
    <property type="component" value="Unassembled WGS sequence"/>
</dbReference>
<feature type="compositionally biased region" description="Basic and acidic residues" evidence="1">
    <location>
        <begin position="40"/>
        <end position="51"/>
    </location>
</feature>
<dbReference type="AlphaFoldDB" id="A0AAN8ESZ8"/>
<evidence type="ECO:0000313" key="3">
    <source>
        <dbReference type="Proteomes" id="UP001331515"/>
    </source>
</evidence>
<feature type="region of interest" description="Disordered" evidence="1">
    <location>
        <begin position="1"/>
        <end position="66"/>
    </location>
</feature>
<organism evidence="2 3">
    <name type="scientific">Champsocephalus gunnari</name>
    <name type="common">Mackerel icefish</name>
    <dbReference type="NCBI Taxonomy" id="52237"/>
    <lineage>
        <taxon>Eukaryota</taxon>
        <taxon>Metazoa</taxon>
        <taxon>Chordata</taxon>
        <taxon>Craniata</taxon>
        <taxon>Vertebrata</taxon>
        <taxon>Euteleostomi</taxon>
        <taxon>Actinopterygii</taxon>
        <taxon>Neopterygii</taxon>
        <taxon>Teleostei</taxon>
        <taxon>Neoteleostei</taxon>
        <taxon>Acanthomorphata</taxon>
        <taxon>Eupercaria</taxon>
        <taxon>Perciformes</taxon>
        <taxon>Notothenioidei</taxon>
        <taxon>Channichthyidae</taxon>
        <taxon>Champsocephalus</taxon>
    </lineage>
</organism>
<reference evidence="2 3" key="1">
    <citation type="journal article" date="2023" name="Mol. Biol. Evol.">
        <title>Genomics of Secondarily Temperate Adaptation in the Only Non-Antarctic Icefish.</title>
        <authorList>
            <person name="Rivera-Colon A.G."/>
            <person name="Rayamajhi N."/>
            <person name="Minhas B.F."/>
            <person name="Madrigal G."/>
            <person name="Bilyk K.T."/>
            <person name="Yoon V."/>
            <person name="Hune M."/>
            <person name="Gregory S."/>
            <person name="Cheng C.H.C."/>
            <person name="Catchen J.M."/>
        </authorList>
    </citation>
    <scope>NUCLEOTIDE SEQUENCE [LARGE SCALE GENOMIC DNA]</scope>
    <source>
        <tissue evidence="2">White muscle</tissue>
    </source>
</reference>
<proteinExistence type="predicted"/>